<dbReference type="RefSeq" id="WP_131535095.1">
    <property type="nucleotide sequence ID" value="NZ_JBEHFA010000015.1"/>
</dbReference>
<evidence type="ECO:0000259" key="1">
    <source>
        <dbReference type="Pfam" id="PF03435"/>
    </source>
</evidence>
<feature type="domain" description="Saccharopine dehydrogenase NADP binding" evidence="1">
    <location>
        <begin position="7"/>
        <end position="100"/>
    </location>
</feature>
<dbReference type="Proteomes" id="UP001138460">
    <property type="component" value="Unassembled WGS sequence"/>
</dbReference>
<dbReference type="OrthoDB" id="3518805at2"/>
<name>A0A9X8P3U8_9GAMM</name>
<dbReference type="PANTHER" id="PTHR43796">
    <property type="entry name" value="CARBOXYNORSPERMIDINE SYNTHASE"/>
    <property type="match status" value="1"/>
</dbReference>
<evidence type="ECO:0000313" key="2">
    <source>
        <dbReference type="EMBL" id="RYC40001.1"/>
    </source>
</evidence>
<dbReference type="SUPFAM" id="SSF51735">
    <property type="entry name" value="NAD(P)-binding Rossmann-fold domains"/>
    <property type="match status" value="1"/>
</dbReference>
<proteinExistence type="predicted"/>
<dbReference type="Pfam" id="PF03435">
    <property type="entry name" value="Sacchrp_dh_NADP"/>
    <property type="match status" value="1"/>
</dbReference>
<dbReference type="PANTHER" id="PTHR43796:SF2">
    <property type="entry name" value="CARBOXYNORSPERMIDINE SYNTHASE"/>
    <property type="match status" value="1"/>
</dbReference>
<reference evidence="2 3" key="1">
    <citation type="journal article" date="2018" name="Syst. Appl. Microbiol.">
        <title>Pectobacterium zantedeschiae sp. nov. a new species of a soft rot pathogen isolated from Calla lily (Zantedeschia spp.).</title>
        <authorList>
            <person name="Waleron M."/>
            <person name="Misztak A."/>
            <person name="Waleron M."/>
            <person name="Franczuk M."/>
            <person name="Jonca J."/>
            <person name="Wielgomas B."/>
            <person name="Mikicinski A."/>
            <person name="Popovic T."/>
            <person name="Waleron K."/>
        </authorList>
    </citation>
    <scope>NUCLEOTIDE SEQUENCE [LARGE SCALE GENOMIC DNA]</scope>
    <source>
        <strain evidence="2 3">9M</strain>
    </source>
</reference>
<comment type="caution">
    <text evidence="2">The sequence shown here is derived from an EMBL/GenBank/DDBJ whole genome shotgun (WGS) entry which is preliminary data.</text>
</comment>
<dbReference type="Gene3D" id="3.40.50.720">
    <property type="entry name" value="NAD(P)-binding Rossmann-like Domain"/>
    <property type="match status" value="1"/>
</dbReference>
<evidence type="ECO:0000313" key="3">
    <source>
        <dbReference type="Proteomes" id="UP001138460"/>
    </source>
</evidence>
<accession>A0A9X8P3U8</accession>
<dbReference type="InterPro" id="IPR036291">
    <property type="entry name" value="NAD(P)-bd_dom_sf"/>
</dbReference>
<dbReference type="EMBL" id="NWTM01000004">
    <property type="protein sequence ID" value="RYC40001.1"/>
    <property type="molecule type" value="Genomic_DNA"/>
</dbReference>
<gene>
    <name evidence="2" type="ORF">CLR69_19780</name>
</gene>
<keyword evidence="3" id="KW-1185">Reference proteome</keyword>
<organism evidence="2 3">
    <name type="scientific">Pectobacterium zantedeschiae</name>
    <dbReference type="NCBI Taxonomy" id="2034769"/>
    <lineage>
        <taxon>Bacteria</taxon>
        <taxon>Pseudomonadati</taxon>
        <taxon>Pseudomonadota</taxon>
        <taxon>Gammaproteobacteria</taxon>
        <taxon>Enterobacterales</taxon>
        <taxon>Pectobacteriaceae</taxon>
        <taxon>Pectobacterium</taxon>
    </lineage>
</organism>
<protein>
    <submittedName>
        <fullName evidence="2">Saccharopine dehydrogenase</fullName>
    </submittedName>
</protein>
<dbReference type="InterPro" id="IPR005097">
    <property type="entry name" value="Sacchrp_dh_NADP-bd"/>
</dbReference>
<sequence>MLNTGNVLIVGGYGIVGGQICTLLAKRHPHLHLLIGGRSLDKAQKTARALPNATGVHLDVEDADPLEHLPIQPDAIVVSVNDHHDRLLLSATRRGIALIDLARWQERQDDANRILHGVSLSSPVVLASGWMASIAAIVAAAYRQSAHPAQRIDIDVLFSSADKAGPDSVTSFVDMHKPFTIYEAGQKRIVRGMADPKPVRFSNGRVINVRRFSSPDQTTLVKTGHAESVSARMAFDNTATTAAFALFARSGIWGMLSVAKRRALLYRPGQGASHEFILEIVEDTGTKKISVKDMLGQTHMTAISAANQVERVLALNNRIRPASGVTYPEQSADLSADIDTMREMGLQIEHHNPS</sequence>
<dbReference type="AlphaFoldDB" id="A0A9X8P3U8"/>